<dbReference type="PANTHER" id="PTHR23502:SF181">
    <property type="entry name" value="MAJOR FACILITATOR SUPERFAMILY (MFS) PROFILE DOMAIN-CONTAINING PROTEIN"/>
    <property type="match status" value="1"/>
</dbReference>
<evidence type="ECO:0000256" key="4">
    <source>
        <dbReference type="ARBA" id="ARBA00023136"/>
    </source>
</evidence>
<feature type="transmembrane region" description="Helical" evidence="5">
    <location>
        <begin position="478"/>
        <end position="502"/>
    </location>
</feature>
<keyword evidence="4 5" id="KW-0472">Membrane</keyword>
<dbReference type="InterPro" id="IPR020846">
    <property type="entry name" value="MFS_dom"/>
</dbReference>
<feature type="transmembrane region" description="Helical" evidence="5">
    <location>
        <begin position="106"/>
        <end position="124"/>
    </location>
</feature>
<feature type="transmembrane region" description="Helical" evidence="5">
    <location>
        <begin position="136"/>
        <end position="157"/>
    </location>
</feature>
<dbReference type="Proteomes" id="UP001303473">
    <property type="component" value="Unassembled WGS sequence"/>
</dbReference>
<feature type="transmembrane region" description="Helical" evidence="5">
    <location>
        <begin position="541"/>
        <end position="562"/>
    </location>
</feature>
<comment type="caution">
    <text evidence="7">The sequence shown here is derived from an EMBL/GenBank/DDBJ whole genome shotgun (WGS) entry which is preliminary data.</text>
</comment>
<feature type="transmembrane region" description="Helical" evidence="5">
    <location>
        <begin position="435"/>
        <end position="458"/>
    </location>
</feature>
<evidence type="ECO:0000256" key="1">
    <source>
        <dbReference type="ARBA" id="ARBA00004141"/>
    </source>
</evidence>
<proteinExistence type="predicted"/>
<dbReference type="SUPFAM" id="SSF103473">
    <property type="entry name" value="MFS general substrate transporter"/>
    <property type="match status" value="1"/>
</dbReference>
<keyword evidence="2 5" id="KW-0812">Transmembrane</keyword>
<gene>
    <name evidence="7" type="ORF">QBC46DRAFT_256103</name>
</gene>
<comment type="subcellular location">
    <subcellularLocation>
        <location evidence="1">Membrane</location>
        <topology evidence="1">Multi-pass membrane protein</topology>
    </subcellularLocation>
</comment>
<dbReference type="GO" id="GO:0022857">
    <property type="term" value="F:transmembrane transporter activity"/>
    <property type="evidence" value="ECO:0007669"/>
    <property type="project" value="InterPro"/>
</dbReference>
<feature type="transmembrane region" description="Helical" evidence="5">
    <location>
        <begin position="514"/>
        <end position="534"/>
    </location>
</feature>
<reference evidence="8" key="1">
    <citation type="journal article" date="2023" name="Mol. Phylogenet. Evol.">
        <title>Genome-scale phylogeny and comparative genomics of the fungal order Sordariales.</title>
        <authorList>
            <person name="Hensen N."/>
            <person name="Bonometti L."/>
            <person name="Westerberg I."/>
            <person name="Brannstrom I.O."/>
            <person name="Guillou S."/>
            <person name="Cros-Aarteil S."/>
            <person name="Calhoun S."/>
            <person name="Haridas S."/>
            <person name="Kuo A."/>
            <person name="Mondo S."/>
            <person name="Pangilinan J."/>
            <person name="Riley R."/>
            <person name="LaButti K."/>
            <person name="Andreopoulos B."/>
            <person name="Lipzen A."/>
            <person name="Chen C."/>
            <person name="Yan M."/>
            <person name="Daum C."/>
            <person name="Ng V."/>
            <person name="Clum A."/>
            <person name="Steindorff A."/>
            <person name="Ohm R.A."/>
            <person name="Martin F."/>
            <person name="Silar P."/>
            <person name="Natvig D.O."/>
            <person name="Lalanne C."/>
            <person name="Gautier V."/>
            <person name="Ament-Velasquez S.L."/>
            <person name="Kruys A."/>
            <person name="Hutchinson M.I."/>
            <person name="Powell A.J."/>
            <person name="Barry K."/>
            <person name="Miller A.N."/>
            <person name="Grigoriev I.V."/>
            <person name="Debuchy R."/>
            <person name="Gladieux P."/>
            <person name="Hiltunen Thoren M."/>
            <person name="Johannesson H."/>
        </authorList>
    </citation>
    <scope>NUCLEOTIDE SEQUENCE [LARGE SCALE GENOMIC DNA]</scope>
    <source>
        <strain evidence="8">CBS 340.73</strain>
    </source>
</reference>
<dbReference type="Gene3D" id="1.20.1250.20">
    <property type="entry name" value="MFS general substrate transporter like domains"/>
    <property type="match status" value="1"/>
</dbReference>
<evidence type="ECO:0000256" key="3">
    <source>
        <dbReference type="ARBA" id="ARBA00022989"/>
    </source>
</evidence>
<evidence type="ECO:0000313" key="8">
    <source>
        <dbReference type="Proteomes" id="UP001303473"/>
    </source>
</evidence>
<dbReference type="PANTHER" id="PTHR23502">
    <property type="entry name" value="MAJOR FACILITATOR SUPERFAMILY"/>
    <property type="match status" value="1"/>
</dbReference>
<name>A0AAN6S6U3_9PEZI</name>
<accession>A0AAN6S6U3</accession>
<evidence type="ECO:0000313" key="7">
    <source>
        <dbReference type="EMBL" id="KAK3942575.1"/>
    </source>
</evidence>
<protein>
    <submittedName>
        <fullName evidence="7">Major facilitator superfamily domain-containing protein</fullName>
    </submittedName>
</protein>
<dbReference type="AlphaFoldDB" id="A0AAN6S6U3"/>
<feature type="transmembrane region" description="Helical" evidence="5">
    <location>
        <begin position="195"/>
        <end position="216"/>
    </location>
</feature>
<dbReference type="InterPro" id="IPR036259">
    <property type="entry name" value="MFS_trans_sf"/>
</dbReference>
<dbReference type="Pfam" id="PF07690">
    <property type="entry name" value="MFS_1"/>
    <property type="match status" value="1"/>
</dbReference>
<feature type="transmembrane region" description="Helical" evidence="5">
    <location>
        <begin position="169"/>
        <end position="188"/>
    </location>
</feature>
<evidence type="ECO:0000256" key="2">
    <source>
        <dbReference type="ARBA" id="ARBA00022692"/>
    </source>
</evidence>
<feature type="domain" description="Major facilitator superfamily (MFS) profile" evidence="6">
    <location>
        <begin position="67"/>
        <end position="613"/>
    </location>
</feature>
<keyword evidence="3 5" id="KW-1133">Transmembrane helix</keyword>
<evidence type="ECO:0000256" key="5">
    <source>
        <dbReference type="SAM" id="Phobius"/>
    </source>
</evidence>
<feature type="transmembrane region" description="Helical" evidence="5">
    <location>
        <begin position="395"/>
        <end position="415"/>
    </location>
</feature>
<sequence length="613" mass="67796">MPGWKYAFTLSGRAVKTTTPPGTVRLIEHSIIQRRGRYVDRVVHFPVPNAGDPADPLNWHPLRKLACILTLSLYAFVSNFVRSSIAPALVFWDVSFPDSQKSVEELSWFIASNVLVLGLGNIVWVPLANTFGRRPVLILSTLTLFVSSLYGCFTLNFDHVLIVRILQGLGSAVSETVAPAIIGDLYFVHERGRWMALYIAFLASGSVTGGLCGGYIASWLGWFGIFWVCTALSGTVFLCTALLVPETLYDRTISFIPTLPTSIQTPMPPRRVPRWSPLRWSTLPYHWHSRPAPAPCPYLSLTSLPSMHITVPSRFLGTLSPDPEVNFTWYRTSSSCGGSDISSTLSMTTVYTRRTSRSTVTSPYSPYTFLQSLKFGTYRGKFIYHLIQPWTTLRLPAVWVCMLQYGCLVGGAAVMSTVGPQLLGSSPYDWGQNTGLLFVGALVGIILGGVYAAVFTDARLKKLARNQDHGYAEPESRLSVMIPALGTATAGFLVFGFCAHYYPPQQYQWVGLEVGFGMLAFGLAQVPAIWFSYLIDAYANLASDCLTMICILRGVIPSAWTYHVNQWIQEARFLIPFGTFAAIMGAFSLLVVPIMWEGKRMRIATARYVAGNQ</sequence>
<feature type="transmembrane region" description="Helical" evidence="5">
    <location>
        <begin position="222"/>
        <end position="244"/>
    </location>
</feature>
<dbReference type="PROSITE" id="PS50850">
    <property type="entry name" value="MFS"/>
    <property type="match status" value="1"/>
</dbReference>
<dbReference type="GO" id="GO:0005886">
    <property type="term" value="C:plasma membrane"/>
    <property type="evidence" value="ECO:0007669"/>
    <property type="project" value="TreeGrafter"/>
</dbReference>
<feature type="transmembrane region" description="Helical" evidence="5">
    <location>
        <begin position="65"/>
        <end position="86"/>
    </location>
</feature>
<feature type="transmembrane region" description="Helical" evidence="5">
    <location>
        <begin position="574"/>
        <end position="596"/>
    </location>
</feature>
<dbReference type="InterPro" id="IPR011701">
    <property type="entry name" value="MFS"/>
</dbReference>
<evidence type="ECO:0000259" key="6">
    <source>
        <dbReference type="PROSITE" id="PS50850"/>
    </source>
</evidence>
<dbReference type="EMBL" id="MU853773">
    <property type="protein sequence ID" value="KAK3942575.1"/>
    <property type="molecule type" value="Genomic_DNA"/>
</dbReference>
<keyword evidence="8" id="KW-1185">Reference proteome</keyword>
<organism evidence="7 8">
    <name type="scientific">Diplogelasinospora grovesii</name>
    <dbReference type="NCBI Taxonomy" id="303347"/>
    <lineage>
        <taxon>Eukaryota</taxon>
        <taxon>Fungi</taxon>
        <taxon>Dikarya</taxon>
        <taxon>Ascomycota</taxon>
        <taxon>Pezizomycotina</taxon>
        <taxon>Sordariomycetes</taxon>
        <taxon>Sordariomycetidae</taxon>
        <taxon>Sordariales</taxon>
        <taxon>Diplogelasinosporaceae</taxon>
        <taxon>Diplogelasinospora</taxon>
    </lineage>
</organism>